<dbReference type="CDD" id="cd00130">
    <property type="entry name" value="PAS"/>
    <property type="match status" value="2"/>
</dbReference>
<feature type="compositionally biased region" description="Low complexity" evidence="8">
    <location>
        <begin position="402"/>
        <end position="414"/>
    </location>
</feature>
<dbReference type="PRINTS" id="PR00785">
    <property type="entry name" value="NCTRNSLOCATR"/>
</dbReference>
<dbReference type="GO" id="GO:0005737">
    <property type="term" value="C:cytoplasm"/>
    <property type="evidence" value="ECO:0007669"/>
    <property type="project" value="InterPro"/>
</dbReference>
<feature type="domain" description="BHLH" evidence="10">
    <location>
        <begin position="34"/>
        <end position="84"/>
    </location>
</feature>
<feature type="region of interest" description="Disordered" evidence="8">
    <location>
        <begin position="1"/>
        <end position="44"/>
    </location>
</feature>
<dbReference type="GO" id="GO:1990513">
    <property type="term" value="C:CLOCK-BMAL transcription complex"/>
    <property type="evidence" value="ECO:0007669"/>
    <property type="project" value="TreeGrafter"/>
</dbReference>
<dbReference type="PROSITE" id="PS50112">
    <property type="entry name" value="PAS"/>
    <property type="match status" value="2"/>
</dbReference>
<evidence type="ECO:0000259" key="9">
    <source>
        <dbReference type="PROSITE" id="PS50112"/>
    </source>
</evidence>
<dbReference type="EMBL" id="GECU01029501">
    <property type="protein sequence ID" value="JAS78205.1"/>
    <property type="molecule type" value="Transcribed_RNA"/>
</dbReference>
<feature type="compositionally biased region" description="Basic and acidic residues" evidence="8">
    <location>
        <begin position="32"/>
        <end position="44"/>
    </location>
</feature>
<feature type="region of interest" description="Disordered" evidence="8">
    <location>
        <begin position="387"/>
        <end position="464"/>
    </location>
</feature>
<dbReference type="InterPro" id="IPR000014">
    <property type="entry name" value="PAS"/>
</dbReference>
<organism evidence="11">
    <name type="scientific">Homalodisca liturata</name>
    <dbReference type="NCBI Taxonomy" id="320908"/>
    <lineage>
        <taxon>Eukaryota</taxon>
        <taxon>Metazoa</taxon>
        <taxon>Ecdysozoa</taxon>
        <taxon>Arthropoda</taxon>
        <taxon>Hexapoda</taxon>
        <taxon>Insecta</taxon>
        <taxon>Pterygota</taxon>
        <taxon>Neoptera</taxon>
        <taxon>Paraneoptera</taxon>
        <taxon>Hemiptera</taxon>
        <taxon>Auchenorrhyncha</taxon>
        <taxon>Membracoidea</taxon>
        <taxon>Cicadellidae</taxon>
        <taxon>Cicadellinae</taxon>
        <taxon>Proconiini</taxon>
        <taxon>Homalodisca</taxon>
    </lineage>
</organism>
<dbReference type="PANTHER" id="PTHR46055:SF3">
    <property type="entry name" value="CIRCADIAN LOCOMOTER OUTPUT CYCLES PROTEIN KAPUT"/>
    <property type="match status" value="1"/>
</dbReference>
<dbReference type="GO" id="GO:0032922">
    <property type="term" value="P:circadian regulation of gene expression"/>
    <property type="evidence" value="ECO:0007669"/>
    <property type="project" value="InterPro"/>
</dbReference>
<dbReference type="PANTHER" id="PTHR46055">
    <property type="entry name" value="CIRCADIAN LOCOMOTER OUTPUT CYCLES PROTEIN KAPUT"/>
    <property type="match status" value="1"/>
</dbReference>
<dbReference type="GO" id="GO:0000981">
    <property type="term" value="F:DNA-binding transcription factor activity, RNA polymerase II-specific"/>
    <property type="evidence" value="ECO:0007669"/>
    <property type="project" value="InterPro"/>
</dbReference>
<dbReference type="InterPro" id="IPR001610">
    <property type="entry name" value="PAC"/>
</dbReference>
<dbReference type="Pfam" id="PF14598">
    <property type="entry name" value="PAS_11"/>
    <property type="match status" value="1"/>
</dbReference>
<evidence type="ECO:0000256" key="6">
    <source>
        <dbReference type="ARBA" id="ARBA00023242"/>
    </source>
</evidence>
<evidence type="ECO:0000256" key="2">
    <source>
        <dbReference type="ARBA" id="ARBA00023015"/>
    </source>
</evidence>
<dbReference type="InterPro" id="IPR036638">
    <property type="entry name" value="HLH_DNA-bd_sf"/>
</dbReference>
<feature type="compositionally biased region" description="Acidic residues" evidence="8">
    <location>
        <begin position="20"/>
        <end position="31"/>
    </location>
</feature>
<reference evidence="11" key="1">
    <citation type="submission" date="2015-11" db="EMBL/GenBank/DDBJ databases">
        <title>De novo transcriptome assembly of four potential Pierce s Disease insect vectors from Arizona vineyards.</title>
        <authorList>
            <person name="Tassone E.E."/>
        </authorList>
    </citation>
    <scope>NUCLEOTIDE SEQUENCE</scope>
</reference>
<dbReference type="SMART" id="SM00353">
    <property type="entry name" value="HLH"/>
    <property type="match status" value="1"/>
</dbReference>
<keyword evidence="5" id="KW-0804">Transcription</keyword>
<keyword evidence="7" id="KW-0175">Coiled coil</keyword>
<dbReference type="SUPFAM" id="SSF47459">
    <property type="entry name" value="HLH, helix-loop-helix DNA-binding domain"/>
    <property type="match status" value="1"/>
</dbReference>
<evidence type="ECO:0000256" key="5">
    <source>
        <dbReference type="ARBA" id="ARBA00023163"/>
    </source>
</evidence>
<dbReference type="Pfam" id="PF00010">
    <property type="entry name" value="HLH"/>
    <property type="match status" value="1"/>
</dbReference>
<feature type="domain" description="PAS" evidence="9">
    <location>
        <begin position="281"/>
        <end position="327"/>
    </location>
</feature>
<protein>
    <recommendedName>
        <fullName evidence="12">Circadian locomoter output cycles protein kaput</fullName>
    </recommendedName>
</protein>
<name>A0A1B6HU91_9HEMI</name>
<feature type="non-terminal residue" evidence="11">
    <location>
        <position position="614"/>
    </location>
</feature>
<accession>A0A1B6HU91</accession>
<dbReference type="GO" id="GO:0046983">
    <property type="term" value="F:protein dimerization activity"/>
    <property type="evidence" value="ECO:0007669"/>
    <property type="project" value="InterPro"/>
</dbReference>
<keyword evidence="6" id="KW-0539">Nucleus</keyword>
<dbReference type="InterPro" id="IPR035965">
    <property type="entry name" value="PAS-like_dom_sf"/>
</dbReference>
<dbReference type="NCBIfam" id="TIGR00229">
    <property type="entry name" value="sensory_box"/>
    <property type="match status" value="1"/>
</dbReference>
<evidence type="ECO:0000256" key="4">
    <source>
        <dbReference type="ARBA" id="ARBA00023125"/>
    </source>
</evidence>
<evidence type="ECO:0000313" key="11">
    <source>
        <dbReference type="EMBL" id="JAS78205.1"/>
    </source>
</evidence>
<evidence type="ECO:0000256" key="7">
    <source>
        <dbReference type="SAM" id="Coils"/>
    </source>
</evidence>
<dbReference type="InterPro" id="IPR001067">
    <property type="entry name" value="Nuc_translocat"/>
</dbReference>
<dbReference type="InterPro" id="IPR011598">
    <property type="entry name" value="bHLH_dom"/>
</dbReference>
<dbReference type="GO" id="GO:0045944">
    <property type="term" value="P:positive regulation of transcription by RNA polymerase II"/>
    <property type="evidence" value="ECO:0007669"/>
    <property type="project" value="UniProtKB-ARBA"/>
</dbReference>
<dbReference type="SUPFAM" id="SSF55785">
    <property type="entry name" value="PYP-like sensor domain (PAS domain)"/>
    <property type="match status" value="2"/>
</dbReference>
<dbReference type="Gene3D" id="4.10.280.10">
    <property type="entry name" value="Helix-loop-helix DNA-binding domain"/>
    <property type="match status" value="1"/>
</dbReference>
<keyword evidence="2" id="KW-0805">Transcription regulation</keyword>
<evidence type="ECO:0000259" key="10">
    <source>
        <dbReference type="PROSITE" id="PS50888"/>
    </source>
</evidence>
<feature type="coiled-coil region" evidence="7">
    <location>
        <begin position="522"/>
        <end position="549"/>
    </location>
</feature>
<dbReference type="PROSITE" id="PS50888">
    <property type="entry name" value="BHLH"/>
    <property type="match status" value="1"/>
</dbReference>
<gene>
    <name evidence="11" type="ORF">g.10747</name>
</gene>
<evidence type="ECO:0000256" key="8">
    <source>
        <dbReference type="SAM" id="MobiDB-lite"/>
    </source>
</evidence>
<dbReference type="GO" id="GO:0000978">
    <property type="term" value="F:RNA polymerase II cis-regulatory region sequence-specific DNA binding"/>
    <property type="evidence" value="ECO:0007669"/>
    <property type="project" value="TreeGrafter"/>
</dbReference>
<sequence length="614" mass="69766">MSSGYASRSGSRAVRRSAEEVMENNDESEDKDDTKRKSRNASEKKRRDLFNSLINELAAMVNSPARKMDKSSVLKNTIGYLKSYNDRKERSKENELHIAYKPDFLTNEEYTHIVLEAVCGFYIVFSSSGKIIYVSESVATLLGHHPNSLLNKQVYDFVSEHDRERLYNMFLNPVTSVLYEHRQDNEISFLCYFKRQNNLSDEVLYELVRFTGYFRADMECLQVENSENRYGGYDSGEANDTRLLFVGTGRLVTPQIAREIVILDNGKNEFTSRYSLQWKYIFLDHRATPIIGYRPFEILGTSGYDYYHMDDLDNLLSCHLHLMLKGEGTSCYYRFLTKGQEYIWLQSRFFITYHQWTSKPQFVVCSHKVISHANVLKFLQKEQQSTQNTESQYSKHALQRQSSPWPSRSPGSKSSHSEVNVKLFPSQKAESDTSMSVDSVPSRNPTHTSTQNVKSRCVTTPTGPPRKVAVMSEFVEPPVTYPVAIPLQPLAFAASSSIVTTVAPEVAVRQPVVMSSSQTQIQDELQKKHQQLQQMIVQQQEELRKVSEQLIMARFGLLSPILNVNVPVSYTMPVAAPHLSVPAPHLSVPAPHLSVPASHLSVPTSHLPVTASHL</sequence>
<feature type="compositionally biased region" description="Polar residues" evidence="8">
    <location>
        <begin position="432"/>
        <end position="461"/>
    </location>
</feature>
<dbReference type="SMART" id="SM00086">
    <property type="entry name" value="PAC"/>
    <property type="match status" value="1"/>
</dbReference>
<feature type="compositionally biased region" description="Low complexity" evidence="8">
    <location>
        <begin position="1"/>
        <end position="12"/>
    </location>
</feature>
<keyword evidence="3" id="KW-0090">Biological rhythms</keyword>
<proteinExistence type="predicted"/>
<dbReference type="AlphaFoldDB" id="A0A1B6HU91"/>
<dbReference type="SMART" id="SM00091">
    <property type="entry name" value="PAS"/>
    <property type="match status" value="2"/>
</dbReference>
<dbReference type="InterPro" id="IPR047230">
    <property type="entry name" value="CLOCK-like"/>
</dbReference>
<evidence type="ECO:0000256" key="1">
    <source>
        <dbReference type="ARBA" id="ARBA00022737"/>
    </source>
</evidence>
<evidence type="ECO:0000256" key="3">
    <source>
        <dbReference type="ARBA" id="ARBA00023108"/>
    </source>
</evidence>
<feature type="domain" description="PAS" evidence="9">
    <location>
        <begin position="107"/>
        <end position="181"/>
    </location>
</feature>
<keyword evidence="1" id="KW-0677">Repeat</keyword>
<evidence type="ECO:0008006" key="12">
    <source>
        <dbReference type="Google" id="ProtNLM"/>
    </source>
</evidence>
<dbReference type="Gene3D" id="3.30.450.20">
    <property type="entry name" value="PAS domain"/>
    <property type="match status" value="2"/>
</dbReference>
<keyword evidence="4" id="KW-0238">DNA-binding</keyword>